<keyword evidence="9" id="KW-0961">Cell wall biogenesis/degradation</keyword>
<dbReference type="EMBL" id="CAFBPK010000001">
    <property type="protein sequence ID" value="CAB5007430.1"/>
    <property type="molecule type" value="Genomic_DNA"/>
</dbReference>
<evidence type="ECO:0000259" key="14">
    <source>
        <dbReference type="Pfam" id="PF00905"/>
    </source>
</evidence>
<protein>
    <recommendedName>
        <fullName evidence="10">peptidoglycan glycosyltransferase</fullName>
        <ecNumber evidence="10">2.4.99.28</ecNumber>
    </recommendedName>
</protein>
<dbReference type="SUPFAM" id="SSF56601">
    <property type="entry name" value="beta-lactamase/transpeptidase-like"/>
    <property type="match status" value="1"/>
</dbReference>
<keyword evidence="13" id="KW-1133">Transmembrane helix</keyword>
<dbReference type="Gene3D" id="1.10.3810.10">
    <property type="entry name" value="Biosynthetic peptidoglycan transglycosylase-like"/>
    <property type="match status" value="1"/>
</dbReference>
<dbReference type="PANTHER" id="PTHR32282">
    <property type="entry name" value="BINDING PROTEIN TRANSPEPTIDASE, PUTATIVE-RELATED"/>
    <property type="match status" value="1"/>
</dbReference>
<dbReference type="InterPro" id="IPR023346">
    <property type="entry name" value="Lysozyme-like_dom_sf"/>
</dbReference>
<keyword evidence="5" id="KW-0378">Hydrolase</keyword>
<gene>
    <name evidence="18" type="ORF">UFOPK2648_00236</name>
    <name evidence="19" type="ORF">UFOPK3037_00700</name>
    <name evidence="20" type="ORF">UFOPK3278_00046</name>
    <name evidence="17" type="ORF">UFOPK3406_00823</name>
    <name evidence="16" type="ORF">UFOPK3925_00401</name>
    <name evidence="21" type="ORF">UFOPK4097_00104</name>
    <name evidence="22" type="ORF">UFOPK4301_00254</name>
</gene>
<sequence length="763" mass="80953">MGNDSAETGLDRFGLLTRMATFIALAGIVASLVVLPVIGGIGLATRNSANAFSELPSDLTQVPLPQQNTIVDSNGDILAVLFAQNRIEVPLEEISPIMQQAIIAIEDQRFLSHAGVDFRGTLRATISTGAGGQVQGGSTITQQYVKQILLTAATTKEEQEAATARSINRKIREARYAIALENKLSKKEILEGYLNIAYFGAGSYGVEIASRRYFSKHANELTLSQAATLAGLVQNPSRYDPTQYPDRATARRDLVLQAMVNTGYITQAAADEAQAVPIATDLDAAELPNGCTTSVAPYFCDYVLTVLKNDSVFGETPEDRARLLEIGGLTIKTTLDRKAQDSSQTAVEAKIPFDDPSGKAASITMIRPGTGEITAMAQNRKWGRSGIGYTTVNYGAPVSANGTVGFQAGSTFKAFTIAAAFKQGWDPFKVINSPAKKKFENFIECGTGEKFAPYEVRNSTSSGAFDMLSGAAYSVNTYFVGLEEQIGLCDPAEIAKAAGVQQGNGQDFEKFPCFTLGCFDVTTLDMAEGMATFAAHGMHCNPIAINQITDRYGNELDVPSADCKRTIDLQVADSTAAVLAGVIEGPVQGRTGQAMNLGRPAAGKTGTTDSSAAVWFVGFTPDMAAAVWVGDPRGGQKYPMKGVTINGRYYSQVFGSTMPGPIWRDSLIGALEGTPKTPWNLNTLSGVNPGGFGNKITATKNRCAGLEGKELIKCVSESQAKKYAAEIASGAMIIDPLTGKAIPNPNAPVTQPPTEPPTEPTTP</sequence>
<dbReference type="PANTHER" id="PTHR32282:SF33">
    <property type="entry name" value="PEPTIDOGLYCAN GLYCOSYLTRANSFERASE"/>
    <property type="match status" value="1"/>
</dbReference>
<dbReference type="EMBL" id="CAFBQG010000019">
    <property type="protein sequence ID" value="CAB5045309.1"/>
    <property type="molecule type" value="Genomic_DNA"/>
</dbReference>
<dbReference type="Gene3D" id="3.40.710.10">
    <property type="entry name" value="DD-peptidase/beta-lactamase superfamily"/>
    <property type="match status" value="1"/>
</dbReference>
<dbReference type="AlphaFoldDB" id="A0A6J6PR28"/>
<dbReference type="Pfam" id="PF00905">
    <property type="entry name" value="Transpeptidase"/>
    <property type="match status" value="1"/>
</dbReference>
<accession>A0A6J6PR28</accession>
<evidence type="ECO:0000256" key="13">
    <source>
        <dbReference type="SAM" id="Phobius"/>
    </source>
</evidence>
<dbReference type="GO" id="GO:0004180">
    <property type="term" value="F:carboxypeptidase activity"/>
    <property type="evidence" value="ECO:0007669"/>
    <property type="project" value="UniProtKB-KW"/>
</dbReference>
<evidence type="ECO:0000313" key="21">
    <source>
        <dbReference type="EMBL" id="CAB5007430.1"/>
    </source>
</evidence>
<reference evidence="18" key="1">
    <citation type="submission" date="2020-05" db="EMBL/GenBank/DDBJ databases">
        <authorList>
            <person name="Chiriac C."/>
            <person name="Salcher M."/>
            <person name="Ghai R."/>
            <person name="Kavagutti S V."/>
        </authorList>
    </citation>
    <scope>NUCLEOTIDE SEQUENCE</scope>
</reference>
<keyword evidence="13" id="KW-0812">Transmembrane</keyword>
<evidence type="ECO:0000256" key="6">
    <source>
        <dbReference type="ARBA" id="ARBA00022960"/>
    </source>
</evidence>
<keyword evidence="13" id="KW-0472">Membrane</keyword>
<evidence type="ECO:0000313" key="20">
    <source>
        <dbReference type="EMBL" id="CAB4845761.1"/>
    </source>
</evidence>
<dbReference type="InterPro" id="IPR036950">
    <property type="entry name" value="PBP_transglycosylase"/>
</dbReference>
<evidence type="ECO:0000313" key="19">
    <source>
        <dbReference type="EMBL" id="CAB4802074.1"/>
    </source>
</evidence>
<dbReference type="GO" id="GO:0071555">
    <property type="term" value="P:cell wall organization"/>
    <property type="evidence" value="ECO:0007669"/>
    <property type="project" value="UniProtKB-KW"/>
</dbReference>
<comment type="catalytic activity">
    <reaction evidence="11">
        <text>[GlcNAc-(1-&gt;4)-Mur2Ac(oyl-L-Ala-gamma-D-Glu-L-Lys-D-Ala-D-Ala)](n)-di-trans,octa-cis-undecaprenyl diphosphate + beta-D-GlcNAc-(1-&gt;4)-Mur2Ac(oyl-L-Ala-gamma-D-Glu-L-Lys-D-Ala-D-Ala)-di-trans,octa-cis-undecaprenyl diphosphate = [GlcNAc-(1-&gt;4)-Mur2Ac(oyl-L-Ala-gamma-D-Glu-L-Lys-D-Ala-D-Ala)](n+1)-di-trans,octa-cis-undecaprenyl diphosphate + di-trans,octa-cis-undecaprenyl diphosphate + H(+)</text>
        <dbReference type="Rhea" id="RHEA:23708"/>
        <dbReference type="Rhea" id="RHEA-COMP:9602"/>
        <dbReference type="Rhea" id="RHEA-COMP:9603"/>
        <dbReference type="ChEBI" id="CHEBI:15378"/>
        <dbReference type="ChEBI" id="CHEBI:58405"/>
        <dbReference type="ChEBI" id="CHEBI:60033"/>
        <dbReference type="ChEBI" id="CHEBI:78435"/>
        <dbReference type="EC" id="2.4.99.28"/>
    </reaction>
</comment>
<keyword evidence="7" id="KW-0573">Peptidoglycan synthesis</keyword>
<evidence type="ECO:0000313" key="17">
    <source>
        <dbReference type="EMBL" id="CAB4338958.1"/>
    </source>
</evidence>
<dbReference type="GO" id="GO:0009252">
    <property type="term" value="P:peptidoglycan biosynthetic process"/>
    <property type="evidence" value="ECO:0007669"/>
    <property type="project" value="UniProtKB-KW"/>
</dbReference>
<dbReference type="InterPro" id="IPR001460">
    <property type="entry name" value="PCN-bd_Tpept"/>
</dbReference>
<dbReference type="EMBL" id="CAEZYC010000006">
    <property type="protein sequence ID" value="CAB4699443.1"/>
    <property type="molecule type" value="Genomic_DNA"/>
</dbReference>
<dbReference type="GO" id="GO:0008955">
    <property type="term" value="F:peptidoglycan glycosyltransferase activity"/>
    <property type="evidence" value="ECO:0007669"/>
    <property type="project" value="UniProtKB-EC"/>
</dbReference>
<dbReference type="EMBL" id="CAESAD010000001">
    <property type="protein sequence ID" value="CAB4333331.1"/>
    <property type="molecule type" value="Genomic_DNA"/>
</dbReference>
<dbReference type="GO" id="GO:0008658">
    <property type="term" value="F:penicillin binding"/>
    <property type="evidence" value="ECO:0007669"/>
    <property type="project" value="InterPro"/>
</dbReference>
<evidence type="ECO:0000256" key="4">
    <source>
        <dbReference type="ARBA" id="ARBA00022679"/>
    </source>
</evidence>
<dbReference type="EMBL" id="CAFAAO010000007">
    <property type="protein sequence ID" value="CAB4802074.1"/>
    <property type="molecule type" value="Genomic_DNA"/>
</dbReference>
<evidence type="ECO:0000256" key="7">
    <source>
        <dbReference type="ARBA" id="ARBA00022984"/>
    </source>
</evidence>
<keyword evidence="4" id="KW-0808">Transferase</keyword>
<dbReference type="FunFam" id="1.10.3810.10:FF:000001">
    <property type="entry name" value="Penicillin-binding protein 1A"/>
    <property type="match status" value="1"/>
</dbReference>
<evidence type="ECO:0000313" key="22">
    <source>
        <dbReference type="EMBL" id="CAB5045309.1"/>
    </source>
</evidence>
<evidence type="ECO:0000256" key="12">
    <source>
        <dbReference type="SAM" id="MobiDB-lite"/>
    </source>
</evidence>
<evidence type="ECO:0000313" key="18">
    <source>
        <dbReference type="EMBL" id="CAB4699443.1"/>
    </source>
</evidence>
<evidence type="ECO:0000259" key="15">
    <source>
        <dbReference type="Pfam" id="PF00912"/>
    </source>
</evidence>
<keyword evidence="2" id="KW-0645">Protease</keyword>
<feature type="domain" description="Glycosyl transferase family 51" evidence="15">
    <location>
        <begin position="77"/>
        <end position="259"/>
    </location>
</feature>
<evidence type="ECO:0000256" key="1">
    <source>
        <dbReference type="ARBA" id="ARBA00022645"/>
    </source>
</evidence>
<dbReference type="Pfam" id="PF00912">
    <property type="entry name" value="Transgly"/>
    <property type="match status" value="1"/>
</dbReference>
<dbReference type="InterPro" id="IPR050396">
    <property type="entry name" value="Glycosyltr_51/Transpeptidase"/>
</dbReference>
<evidence type="ECO:0000256" key="10">
    <source>
        <dbReference type="ARBA" id="ARBA00044770"/>
    </source>
</evidence>
<evidence type="ECO:0000313" key="16">
    <source>
        <dbReference type="EMBL" id="CAB4333331.1"/>
    </source>
</evidence>
<evidence type="ECO:0000256" key="5">
    <source>
        <dbReference type="ARBA" id="ARBA00022801"/>
    </source>
</evidence>
<dbReference type="GO" id="GO:0030288">
    <property type="term" value="C:outer membrane-bounded periplasmic space"/>
    <property type="evidence" value="ECO:0007669"/>
    <property type="project" value="TreeGrafter"/>
</dbReference>
<dbReference type="EC" id="2.4.99.28" evidence="10"/>
<evidence type="ECO:0000256" key="3">
    <source>
        <dbReference type="ARBA" id="ARBA00022676"/>
    </source>
</evidence>
<dbReference type="GO" id="GO:0006508">
    <property type="term" value="P:proteolysis"/>
    <property type="evidence" value="ECO:0007669"/>
    <property type="project" value="UniProtKB-KW"/>
</dbReference>
<organism evidence="18">
    <name type="scientific">freshwater metagenome</name>
    <dbReference type="NCBI Taxonomy" id="449393"/>
    <lineage>
        <taxon>unclassified sequences</taxon>
        <taxon>metagenomes</taxon>
        <taxon>ecological metagenomes</taxon>
    </lineage>
</organism>
<feature type="domain" description="Penicillin-binding protein transpeptidase" evidence="14">
    <location>
        <begin position="362"/>
        <end position="628"/>
    </location>
</feature>
<proteinExistence type="predicted"/>
<feature type="transmembrane region" description="Helical" evidence="13">
    <location>
        <begin position="20"/>
        <end position="44"/>
    </location>
</feature>
<dbReference type="EMBL" id="CAFBIX010000001">
    <property type="protein sequence ID" value="CAB4845761.1"/>
    <property type="molecule type" value="Genomic_DNA"/>
</dbReference>
<dbReference type="InterPro" id="IPR012338">
    <property type="entry name" value="Beta-lactam/transpept-like"/>
</dbReference>
<feature type="compositionally biased region" description="Pro residues" evidence="12">
    <location>
        <begin position="750"/>
        <end position="763"/>
    </location>
</feature>
<keyword evidence="6" id="KW-0133">Cell shape</keyword>
<dbReference type="SUPFAM" id="SSF53955">
    <property type="entry name" value="Lysozyme-like"/>
    <property type="match status" value="1"/>
</dbReference>
<keyword evidence="3" id="KW-0328">Glycosyltransferase</keyword>
<dbReference type="GO" id="GO:0008360">
    <property type="term" value="P:regulation of cell shape"/>
    <property type="evidence" value="ECO:0007669"/>
    <property type="project" value="UniProtKB-KW"/>
</dbReference>
<evidence type="ECO:0000256" key="11">
    <source>
        <dbReference type="ARBA" id="ARBA00049902"/>
    </source>
</evidence>
<dbReference type="EMBL" id="CAESAI010000017">
    <property type="protein sequence ID" value="CAB4338958.1"/>
    <property type="molecule type" value="Genomic_DNA"/>
</dbReference>
<name>A0A6J6PR28_9ZZZZ</name>
<feature type="region of interest" description="Disordered" evidence="12">
    <location>
        <begin position="739"/>
        <end position="763"/>
    </location>
</feature>
<dbReference type="InterPro" id="IPR001264">
    <property type="entry name" value="Glyco_trans_51"/>
</dbReference>
<keyword evidence="1" id="KW-0121">Carboxypeptidase</keyword>
<keyword evidence="8" id="KW-0511">Multifunctional enzyme</keyword>
<evidence type="ECO:0000256" key="9">
    <source>
        <dbReference type="ARBA" id="ARBA00023316"/>
    </source>
</evidence>
<evidence type="ECO:0000256" key="8">
    <source>
        <dbReference type="ARBA" id="ARBA00023268"/>
    </source>
</evidence>
<evidence type="ECO:0000256" key="2">
    <source>
        <dbReference type="ARBA" id="ARBA00022670"/>
    </source>
</evidence>